<dbReference type="Proteomes" id="UP000391834">
    <property type="component" value="Unassembled WGS sequence"/>
</dbReference>
<evidence type="ECO:0000313" key="2">
    <source>
        <dbReference type="Proteomes" id="UP000391834"/>
    </source>
</evidence>
<dbReference type="AlphaFoldDB" id="A0A5M4B4D7"/>
<organism evidence="1 2">
    <name type="scientific">Prolixibacter bellariivorans</name>
    <dbReference type="NCBI Taxonomy" id="314319"/>
    <lineage>
        <taxon>Bacteria</taxon>
        <taxon>Pseudomonadati</taxon>
        <taxon>Bacteroidota</taxon>
        <taxon>Bacteroidia</taxon>
        <taxon>Marinilabiliales</taxon>
        <taxon>Prolixibacteraceae</taxon>
        <taxon>Prolixibacter</taxon>
    </lineage>
</organism>
<keyword evidence="2" id="KW-1185">Reference proteome</keyword>
<dbReference type="OrthoDB" id="1120922at2"/>
<dbReference type="EMBL" id="BLAX01000001">
    <property type="protein sequence ID" value="GET35012.1"/>
    <property type="molecule type" value="Genomic_DNA"/>
</dbReference>
<sequence length="218" mass="24812">MTTSYKTDAEILDQYNTALTNAENQPEIAAAMTEFDYGPEKITEGRQILDATQNAYNFNKQEDDETIDARIYYKARKKALYQTFKRDRKKARIAFRNDVVTLSQLGVIKSIPHSYVSWVDTMKFFYNIVVNNENIAAKLARLKLSADVATATLSDIDAMESARKLYYQETGESQEATQAKDAAFVKIDEWMTDFFDVAQIALEDKPQLLEALGVLVRS</sequence>
<proteinExistence type="predicted"/>
<gene>
    <name evidence="1" type="ORF">PbJCM13498_38750</name>
</gene>
<accession>A0A5M4B4D7</accession>
<protein>
    <submittedName>
        <fullName evidence="1">Uncharacterized protein</fullName>
    </submittedName>
</protein>
<evidence type="ECO:0000313" key="1">
    <source>
        <dbReference type="EMBL" id="GET35012.1"/>
    </source>
</evidence>
<reference evidence="1 2" key="1">
    <citation type="submission" date="2019-10" db="EMBL/GenBank/DDBJ databases">
        <title>Prolixibacter strains distinguished by the presence of nitrate reductase genes were adept at nitrate-dependent anaerobic corrosion of metallic iron and carbon steel.</title>
        <authorList>
            <person name="Iino T."/>
            <person name="Shono N."/>
            <person name="Ito K."/>
            <person name="Nakamura R."/>
            <person name="Sueoka K."/>
            <person name="Harayama S."/>
            <person name="Ohkuma M."/>
        </authorList>
    </citation>
    <scope>NUCLEOTIDE SEQUENCE [LARGE SCALE GENOMIC DNA]</scope>
    <source>
        <strain evidence="1 2">JCM 13498</strain>
    </source>
</reference>
<dbReference type="RefSeq" id="WP_027585990.1">
    <property type="nucleotide sequence ID" value="NZ_BLAX01000001.1"/>
</dbReference>
<comment type="caution">
    <text evidence="1">The sequence shown here is derived from an EMBL/GenBank/DDBJ whole genome shotgun (WGS) entry which is preliminary data.</text>
</comment>
<name>A0A5M4B4D7_9BACT</name>